<dbReference type="GO" id="GO:0006742">
    <property type="term" value="P:NADP+ catabolic process"/>
    <property type="evidence" value="ECO:0007669"/>
    <property type="project" value="TreeGrafter"/>
</dbReference>
<dbReference type="STRING" id="308745.A0A0F8V3L2"/>
<evidence type="ECO:0000313" key="6">
    <source>
        <dbReference type="EMBL" id="KKK26334.1"/>
    </source>
</evidence>
<dbReference type="GO" id="GO:0035529">
    <property type="term" value="F:NADH pyrophosphatase activity"/>
    <property type="evidence" value="ECO:0007669"/>
    <property type="project" value="TreeGrafter"/>
</dbReference>
<dbReference type="InterPro" id="IPR000086">
    <property type="entry name" value="NUDIX_hydrolase_dom"/>
</dbReference>
<evidence type="ECO:0000259" key="5">
    <source>
        <dbReference type="PROSITE" id="PS51462"/>
    </source>
</evidence>
<dbReference type="Pfam" id="PF00293">
    <property type="entry name" value="NUDIX"/>
    <property type="match status" value="1"/>
</dbReference>
<sequence length="225" mass="25423">MTPKSNYTVPHHLEEYNVPFSSFRAARPQFTHFVGGGLIFSRRILQNSDPEEGNPPLRILLLQRSFEDSYGGHWEGPGGSCEPDDETLLAGVAREVFEESGLRVSRFVEFVSLDRWTKLKPDRVYAVAKFTFIVEVHEVGSDGPVHAQDDRKKEEAALFMDTSDGLPPARWEDAVKLNPEEHRAYRWATEDEIREGEASGVGKFTMLGDQGQSILEAFRLLKLKS</sequence>
<organism evidence="6 7">
    <name type="scientific">Aspergillus rambellii</name>
    <dbReference type="NCBI Taxonomy" id="308745"/>
    <lineage>
        <taxon>Eukaryota</taxon>
        <taxon>Fungi</taxon>
        <taxon>Dikarya</taxon>
        <taxon>Ascomycota</taxon>
        <taxon>Pezizomycotina</taxon>
        <taxon>Eurotiomycetes</taxon>
        <taxon>Eurotiomycetidae</taxon>
        <taxon>Eurotiales</taxon>
        <taxon>Aspergillaceae</taxon>
        <taxon>Aspergillus</taxon>
        <taxon>Aspergillus subgen. Nidulantes</taxon>
    </lineage>
</organism>
<dbReference type="CDD" id="cd02883">
    <property type="entry name" value="NUDIX_Hydrolase"/>
    <property type="match status" value="1"/>
</dbReference>
<dbReference type="GO" id="GO:0019677">
    <property type="term" value="P:NAD+ catabolic process"/>
    <property type="evidence" value="ECO:0007669"/>
    <property type="project" value="TreeGrafter"/>
</dbReference>
<evidence type="ECO:0000256" key="2">
    <source>
        <dbReference type="ARBA" id="ARBA00022723"/>
    </source>
</evidence>
<dbReference type="PANTHER" id="PTHR42904">
    <property type="entry name" value="NUDIX HYDROLASE, NUDC SUBFAMILY"/>
    <property type="match status" value="1"/>
</dbReference>
<dbReference type="InterPro" id="IPR015797">
    <property type="entry name" value="NUDIX_hydrolase-like_dom_sf"/>
</dbReference>
<evidence type="ECO:0000313" key="7">
    <source>
        <dbReference type="Proteomes" id="UP000034291"/>
    </source>
</evidence>
<gene>
    <name evidence="6" type="ORF">ARAM_004265</name>
</gene>
<keyword evidence="2" id="KW-0479">Metal-binding</keyword>
<comment type="cofactor">
    <cofactor evidence="1">
        <name>Mg(2+)</name>
        <dbReference type="ChEBI" id="CHEBI:18420"/>
    </cofactor>
</comment>
<protein>
    <recommendedName>
        <fullName evidence="5">Nudix hydrolase domain-containing protein</fullName>
    </recommendedName>
</protein>
<dbReference type="InterPro" id="IPR050241">
    <property type="entry name" value="NAD-cap_RNA_hydrolase_NudC"/>
</dbReference>
<feature type="domain" description="Nudix hydrolase" evidence="5">
    <location>
        <begin position="30"/>
        <end position="210"/>
    </location>
</feature>
<dbReference type="AlphaFoldDB" id="A0A0F8V3L2"/>
<evidence type="ECO:0000256" key="3">
    <source>
        <dbReference type="ARBA" id="ARBA00022801"/>
    </source>
</evidence>
<dbReference type="Proteomes" id="UP000034291">
    <property type="component" value="Unassembled WGS sequence"/>
</dbReference>
<dbReference type="GO" id="GO:0046872">
    <property type="term" value="F:metal ion binding"/>
    <property type="evidence" value="ECO:0007669"/>
    <property type="project" value="UniProtKB-KW"/>
</dbReference>
<dbReference type="SUPFAM" id="SSF55811">
    <property type="entry name" value="Nudix"/>
    <property type="match status" value="1"/>
</dbReference>
<keyword evidence="7" id="KW-1185">Reference proteome</keyword>
<comment type="caution">
    <text evidence="6">The sequence shown here is derived from an EMBL/GenBank/DDBJ whole genome shotgun (WGS) entry which is preliminary data.</text>
</comment>
<dbReference type="EMBL" id="JZBS01000459">
    <property type="protein sequence ID" value="KKK26334.1"/>
    <property type="molecule type" value="Genomic_DNA"/>
</dbReference>
<keyword evidence="4" id="KW-0460">Magnesium</keyword>
<dbReference type="Gene3D" id="3.90.79.10">
    <property type="entry name" value="Nucleoside Triphosphate Pyrophosphohydrolase"/>
    <property type="match status" value="1"/>
</dbReference>
<evidence type="ECO:0000256" key="1">
    <source>
        <dbReference type="ARBA" id="ARBA00001946"/>
    </source>
</evidence>
<dbReference type="GO" id="GO:0005829">
    <property type="term" value="C:cytosol"/>
    <property type="evidence" value="ECO:0007669"/>
    <property type="project" value="TreeGrafter"/>
</dbReference>
<dbReference type="OrthoDB" id="276276at2759"/>
<keyword evidence="3" id="KW-0378">Hydrolase</keyword>
<proteinExistence type="predicted"/>
<dbReference type="GO" id="GO:0005777">
    <property type="term" value="C:peroxisome"/>
    <property type="evidence" value="ECO:0007669"/>
    <property type="project" value="TreeGrafter"/>
</dbReference>
<accession>A0A0F8V3L2</accession>
<dbReference type="PROSITE" id="PS51462">
    <property type="entry name" value="NUDIX"/>
    <property type="match status" value="1"/>
</dbReference>
<dbReference type="PANTHER" id="PTHR42904:SF1">
    <property type="entry name" value="NUCLEOSIDE DIPHOSPHATE-LINKED MOIETY X MOTIF 17"/>
    <property type="match status" value="1"/>
</dbReference>
<evidence type="ECO:0000256" key="4">
    <source>
        <dbReference type="ARBA" id="ARBA00022842"/>
    </source>
</evidence>
<reference evidence="6 7" key="1">
    <citation type="submission" date="2015-02" db="EMBL/GenBank/DDBJ databases">
        <title>Draft Genome Sequences of Two Closely-Related Aflatoxigenic Aspergillus Species Obtained from the Cote d'Ivoire.</title>
        <authorList>
            <person name="Moore G.G."/>
            <person name="Beltz S.B."/>
            <person name="Mack B.M."/>
        </authorList>
    </citation>
    <scope>NUCLEOTIDE SEQUENCE [LARGE SCALE GENOMIC DNA]</scope>
    <source>
        <strain evidence="6 7">SRRC1468</strain>
    </source>
</reference>
<name>A0A0F8V3L2_9EURO</name>